<dbReference type="PANTHER" id="PTHR11228:SF7">
    <property type="entry name" value="PQQA PEPTIDE CYCLASE"/>
    <property type="match status" value="1"/>
</dbReference>
<dbReference type="Gene3D" id="3.20.20.70">
    <property type="entry name" value="Aldolase class I"/>
    <property type="match status" value="1"/>
</dbReference>
<protein>
    <submittedName>
        <fullName evidence="7">Molybdenum cofactor biosynthesis enzyme MoaA</fullName>
    </submittedName>
</protein>
<dbReference type="InterPro" id="IPR007197">
    <property type="entry name" value="rSAM"/>
</dbReference>
<comment type="caution">
    <text evidence="7">The sequence shown here is derived from an EMBL/GenBank/DDBJ whole genome shotgun (WGS) entry which is preliminary data.</text>
</comment>
<dbReference type="PANTHER" id="PTHR11228">
    <property type="entry name" value="RADICAL SAM DOMAIN PROTEIN"/>
    <property type="match status" value="1"/>
</dbReference>
<name>A0A4R2N7T7_9PAST</name>
<dbReference type="SMART" id="SM00729">
    <property type="entry name" value="Elp3"/>
    <property type="match status" value="1"/>
</dbReference>
<keyword evidence="3" id="KW-0479">Metal-binding</keyword>
<dbReference type="GO" id="GO:0003824">
    <property type="term" value="F:catalytic activity"/>
    <property type="evidence" value="ECO:0007669"/>
    <property type="project" value="InterPro"/>
</dbReference>
<evidence type="ECO:0000256" key="3">
    <source>
        <dbReference type="ARBA" id="ARBA00022723"/>
    </source>
</evidence>
<evidence type="ECO:0000256" key="1">
    <source>
        <dbReference type="ARBA" id="ARBA00001966"/>
    </source>
</evidence>
<gene>
    <name evidence="7" type="ORF">EV693_10860</name>
</gene>
<dbReference type="Pfam" id="PF04055">
    <property type="entry name" value="Radical_SAM"/>
    <property type="match status" value="1"/>
</dbReference>
<dbReference type="SFLD" id="SFLDG01067">
    <property type="entry name" value="SPASM/twitch_domain_containing"/>
    <property type="match status" value="1"/>
</dbReference>
<dbReference type="CDD" id="cd01335">
    <property type="entry name" value="Radical_SAM"/>
    <property type="match status" value="1"/>
</dbReference>
<evidence type="ECO:0000256" key="2">
    <source>
        <dbReference type="ARBA" id="ARBA00022691"/>
    </source>
</evidence>
<dbReference type="PROSITE" id="PS51918">
    <property type="entry name" value="RADICAL_SAM"/>
    <property type="match status" value="1"/>
</dbReference>
<keyword evidence="2" id="KW-0949">S-adenosyl-L-methionine</keyword>
<evidence type="ECO:0000259" key="6">
    <source>
        <dbReference type="PROSITE" id="PS51918"/>
    </source>
</evidence>
<dbReference type="OrthoDB" id="9792276at2"/>
<feature type="domain" description="Radical SAM core" evidence="6">
    <location>
        <begin position="79"/>
        <end position="298"/>
    </location>
</feature>
<dbReference type="GO" id="GO:0051536">
    <property type="term" value="F:iron-sulfur cluster binding"/>
    <property type="evidence" value="ECO:0007669"/>
    <property type="project" value="UniProtKB-KW"/>
</dbReference>
<dbReference type="GO" id="GO:0046872">
    <property type="term" value="F:metal ion binding"/>
    <property type="evidence" value="ECO:0007669"/>
    <property type="project" value="UniProtKB-KW"/>
</dbReference>
<reference evidence="7 8" key="1">
    <citation type="submission" date="2019-03" db="EMBL/GenBank/DDBJ databases">
        <title>Genomic Encyclopedia of Type Strains, Phase IV (KMG-IV): sequencing the most valuable type-strain genomes for metagenomic binning, comparative biology and taxonomic classification.</title>
        <authorList>
            <person name="Goeker M."/>
        </authorList>
    </citation>
    <scope>NUCLEOTIDE SEQUENCE [LARGE SCALE GENOMIC DNA]</scope>
    <source>
        <strain evidence="7 8">DSM 16380</strain>
    </source>
</reference>
<dbReference type="InterPro" id="IPR013785">
    <property type="entry name" value="Aldolase_TIM"/>
</dbReference>
<keyword evidence="4" id="KW-0408">Iron</keyword>
<dbReference type="InterPro" id="IPR058240">
    <property type="entry name" value="rSAM_sf"/>
</dbReference>
<organism evidence="7 8">
    <name type="scientific">Nicoletella semolina</name>
    <dbReference type="NCBI Taxonomy" id="271160"/>
    <lineage>
        <taxon>Bacteria</taxon>
        <taxon>Pseudomonadati</taxon>
        <taxon>Pseudomonadota</taxon>
        <taxon>Gammaproteobacteria</taxon>
        <taxon>Pasteurellales</taxon>
        <taxon>Pasteurellaceae</taxon>
        <taxon>Nicoletella</taxon>
    </lineage>
</organism>
<dbReference type="SUPFAM" id="SSF102114">
    <property type="entry name" value="Radical SAM enzymes"/>
    <property type="match status" value="1"/>
</dbReference>
<evidence type="ECO:0000256" key="5">
    <source>
        <dbReference type="ARBA" id="ARBA00023014"/>
    </source>
</evidence>
<evidence type="ECO:0000256" key="4">
    <source>
        <dbReference type="ARBA" id="ARBA00023004"/>
    </source>
</evidence>
<dbReference type="InterPro" id="IPR006638">
    <property type="entry name" value="Elp3/MiaA/NifB-like_rSAM"/>
</dbReference>
<dbReference type="SFLD" id="SFLDS00029">
    <property type="entry name" value="Radical_SAM"/>
    <property type="match status" value="1"/>
</dbReference>
<sequence>MSNIEYLFSKKTKSLLKIANLSTLELNDKGVEFIDCFLNGNYLDEDIESFISEIKGCGFEISRENIAYKDNSLEDISMSLIRKISVPIVHIIQNCNSPCIMCDCWMTKGKKYHKFDDLKLLFDKFIDIGVKRIMISGGEPLMHPELESIIDYLNNININIELNTNGILLDKNLWILKYNISDIVISLDGINREDYKFIRGRDKFDCVMNNINLIKKISNKQSVGARVTLTKKSIVNIIEFISFLQGKKIDFIGFSPLDTHSTSFSRVNLDKIRIQSLEDSLIPNREELLALKSRIDNNSSAEFMFINEQYNLDRISWHPEQFSMCLSYYLKENIDYLSSIESCNFPYTSFVVDYNVDLLNCFYSEKFGNMYDISNINWDSHIPLINLKKDKKCINCRGKVFCG</sequence>
<dbReference type="RefSeq" id="WP_132501509.1">
    <property type="nucleotide sequence ID" value="NZ_LVXA01000001.1"/>
</dbReference>
<accession>A0A4R2N7T7</accession>
<dbReference type="AlphaFoldDB" id="A0A4R2N7T7"/>
<evidence type="ECO:0000313" key="7">
    <source>
        <dbReference type="EMBL" id="TCP17007.1"/>
    </source>
</evidence>
<keyword evidence="8" id="KW-1185">Reference proteome</keyword>
<proteinExistence type="predicted"/>
<evidence type="ECO:0000313" key="8">
    <source>
        <dbReference type="Proteomes" id="UP000295537"/>
    </source>
</evidence>
<comment type="cofactor">
    <cofactor evidence="1">
        <name>[4Fe-4S] cluster</name>
        <dbReference type="ChEBI" id="CHEBI:49883"/>
    </cofactor>
</comment>
<dbReference type="Proteomes" id="UP000295537">
    <property type="component" value="Unassembled WGS sequence"/>
</dbReference>
<keyword evidence="5" id="KW-0411">Iron-sulfur</keyword>
<dbReference type="EMBL" id="SLXJ01000008">
    <property type="protein sequence ID" value="TCP17007.1"/>
    <property type="molecule type" value="Genomic_DNA"/>
</dbReference>
<dbReference type="InterPro" id="IPR050377">
    <property type="entry name" value="Radical_SAM_PqqE_MftC-like"/>
</dbReference>